<evidence type="ECO:0008006" key="4">
    <source>
        <dbReference type="Google" id="ProtNLM"/>
    </source>
</evidence>
<organism evidence="2 3">
    <name type="scientific">Candidatus Mediterraneibacter faecipullorum</name>
    <dbReference type="NCBI Taxonomy" id="2838670"/>
    <lineage>
        <taxon>Bacteria</taxon>
        <taxon>Bacillati</taxon>
        <taxon>Bacillota</taxon>
        <taxon>Clostridia</taxon>
        <taxon>Lachnospirales</taxon>
        <taxon>Lachnospiraceae</taxon>
        <taxon>Mediterraneibacter</taxon>
    </lineage>
</organism>
<keyword evidence="1" id="KW-0812">Transmembrane</keyword>
<protein>
    <recommendedName>
        <fullName evidence="4">YcxB-like protein domain-containing protein</fullName>
    </recommendedName>
</protein>
<feature type="transmembrane region" description="Helical" evidence="1">
    <location>
        <begin position="63"/>
        <end position="84"/>
    </location>
</feature>
<dbReference type="EMBL" id="DWWO01000099">
    <property type="protein sequence ID" value="HJC34506.1"/>
    <property type="molecule type" value="Genomic_DNA"/>
</dbReference>
<reference evidence="2" key="2">
    <citation type="submission" date="2021-04" db="EMBL/GenBank/DDBJ databases">
        <authorList>
            <person name="Gilroy R."/>
        </authorList>
    </citation>
    <scope>NUCLEOTIDE SEQUENCE</scope>
    <source>
        <strain evidence="2">ChiW19-954</strain>
    </source>
</reference>
<keyword evidence="1" id="KW-0472">Membrane</keyword>
<dbReference type="AlphaFoldDB" id="A0A9D2NLA9"/>
<accession>A0A9D2NLA9</accession>
<dbReference type="Proteomes" id="UP000823890">
    <property type="component" value="Unassembled WGS sequence"/>
</dbReference>
<reference evidence="2" key="1">
    <citation type="journal article" date="2021" name="PeerJ">
        <title>Extensive microbial diversity within the chicken gut microbiome revealed by metagenomics and culture.</title>
        <authorList>
            <person name="Gilroy R."/>
            <person name="Ravi A."/>
            <person name="Getino M."/>
            <person name="Pursley I."/>
            <person name="Horton D.L."/>
            <person name="Alikhan N.F."/>
            <person name="Baker D."/>
            <person name="Gharbi K."/>
            <person name="Hall N."/>
            <person name="Watson M."/>
            <person name="Adriaenssens E.M."/>
            <person name="Foster-Nyarko E."/>
            <person name="Jarju S."/>
            <person name="Secka A."/>
            <person name="Antonio M."/>
            <person name="Oren A."/>
            <person name="Chaudhuri R.R."/>
            <person name="La Ragione R."/>
            <person name="Hildebrand F."/>
            <person name="Pallen M.J."/>
        </authorList>
    </citation>
    <scope>NUCLEOTIDE SEQUENCE</scope>
    <source>
        <strain evidence="2">ChiW19-954</strain>
    </source>
</reference>
<sequence length="190" mass="22215">MYNDRILYRVSYQMTEDIYQEANHLLYRKRMPGICLAIFGVDIIGMIPDIVDGIMTGTDILDVIAEAVFVLFLLLCLAFAVLFLGMKVFMKRAVSSSYKTYIGLSGRRHSVFFYEDKVVYQSENSQAEYHYEKFWKMIGNKKVVIMLTGSRWQPGMIILPENGLWEKRDERMEKFLRVKCINVKKGIEHL</sequence>
<keyword evidence="1" id="KW-1133">Transmembrane helix</keyword>
<name>A0A9D2NLA9_9FIRM</name>
<feature type="transmembrane region" description="Helical" evidence="1">
    <location>
        <begin position="33"/>
        <end position="51"/>
    </location>
</feature>
<gene>
    <name evidence="2" type="ORF">H9758_07925</name>
</gene>
<comment type="caution">
    <text evidence="2">The sequence shown here is derived from an EMBL/GenBank/DDBJ whole genome shotgun (WGS) entry which is preliminary data.</text>
</comment>
<evidence type="ECO:0000256" key="1">
    <source>
        <dbReference type="SAM" id="Phobius"/>
    </source>
</evidence>
<proteinExistence type="predicted"/>
<evidence type="ECO:0000313" key="3">
    <source>
        <dbReference type="Proteomes" id="UP000823890"/>
    </source>
</evidence>
<evidence type="ECO:0000313" key="2">
    <source>
        <dbReference type="EMBL" id="HJC34506.1"/>
    </source>
</evidence>